<dbReference type="EMBL" id="JAKIKU010000002">
    <property type="protein sequence ID" value="MCL1044491.1"/>
    <property type="molecule type" value="Genomic_DNA"/>
</dbReference>
<evidence type="ECO:0000256" key="4">
    <source>
        <dbReference type="ARBA" id="ARBA00022692"/>
    </source>
</evidence>
<protein>
    <submittedName>
        <fullName evidence="8">MATE family efflux transporter</fullName>
    </submittedName>
</protein>
<keyword evidence="9" id="KW-1185">Reference proteome</keyword>
<feature type="transmembrane region" description="Helical" evidence="7">
    <location>
        <begin position="405"/>
        <end position="427"/>
    </location>
</feature>
<evidence type="ECO:0000256" key="5">
    <source>
        <dbReference type="ARBA" id="ARBA00022989"/>
    </source>
</evidence>
<keyword evidence="3" id="KW-1003">Cell membrane</keyword>
<comment type="caution">
    <text evidence="8">The sequence shown here is derived from an EMBL/GenBank/DDBJ whole genome shotgun (WGS) entry which is preliminary data.</text>
</comment>
<feature type="transmembrane region" description="Helical" evidence="7">
    <location>
        <begin position="131"/>
        <end position="152"/>
    </location>
</feature>
<dbReference type="RefSeq" id="WP_248954868.1">
    <property type="nucleotide sequence ID" value="NZ_JAKIKU010000002.1"/>
</dbReference>
<dbReference type="PANTHER" id="PTHR43549">
    <property type="entry name" value="MULTIDRUG RESISTANCE PROTEIN YPNP-RELATED"/>
    <property type="match status" value="1"/>
</dbReference>
<keyword evidence="6 7" id="KW-0472">Membrane</keyword>
<sequence length="447" mass="47722">MSSLTSSQFKALFDQTLPMLVGLLAIMGSQLIDSAFIGQLGDEPLVIVGFSIPIYQLIVGVQVGIGIAATACMSTAIGENKIRYARFLSAIILTMGSVLLLLLCGLLWLFQQEVVTALGGDASIFNQLRNYWLPWLISCWLGAILYFGYSISRAFGDTNIPGNVMVITSIINIVLDPIFIFTFDMGMSGAAWASCVAFAIGLIIIFNSIKDKHFIALPTKLNVIKMGVSSISKFTAPAMVSQFIPPVSAIVVTALVATFGHAAIASWGLASRVEYLLIILILAMTMALPPMIGKLKGQKNYTEINALVKTAVSVILGFQLLLALLFILAAEPVSALLTTDDGISALLSQYLALVPISYGALGVCMICVSASNAIGLPSFALAISLIRLLACYLPLVWLGAEFHGFKGVLIGATVGNFLAGFTSWQLFKRQLGKVAKTNESFKLSVAQ</sequence>
<dbReference type="InterPro" id="IPR048279">
    <property type="entry name" value="MdtK-like"/>
</dbReference>
<dbReference type="Proteomes" id="UP001202134">
    <property type="component" value="Unassembled WGS sequence"/>
</dbReference>
<dbReference type="PANTHER" id="PTHR43549:SF3">
    <property type="entry name" value="MULTIDRUG RESISTANCE PROTEIN YPNP-RELATED"/>
    <property type="match status" value="1"/>
</dbReference>
<organism evidence="8 9">
    <name type="scientific">Shewanella electrodiphila</name>
    <dbReference type="NCBI Taxonomy" id="934143"/>
    <lineage>
        <taxon>Bacteria</taxon>
        <taxon>Pseudomonadati</taxon>
        <taxon>Pseudomonadota</taxon>
        <taxon>Gammaproteobacteria</taxon>
        <taxon>Alteromonadales</taxon>
        <taxon>Shewanellaceae</taxon>
        <taxon>Shewanella</taxon>
    </lineage>
</organism>
<comment type="subcellular location">
    <subcellularLocation>
        <location evidence="1">Cell inner membrane</location>
        <topology evidence="1">Multi-pass membrane protein</topology>
    </subcellularLocation>
</comment>
<feature type="transmembrane region" description="Helical" evidence="7">
    <location>
        <begin position="350"/>
        <end position="368"/>
    </location>
</feature>
<evidence type="ECO:0000256" key="3">
    <source>
        <dbReference type="ARBA" id="ARBA00022475"/>
    </source>
</evidence>
<name>A0ABT0KKX7_9GAMM</name>
<feature type="transmembrane region" description="Helical" evidence="7">
    <location>
        <begin position="189"/>
        <end position="209"/>
    </location>
</feature>
<feature type="transmembrane region" description="Helical" evidence="7">
    <location>
        <begin position="87"/>
        <end position="111"/>
    </location>
</feature>
<reference evidence="8 9" key="1">
    <citation type="submission" date="2022-01" db="EMBL/GenBank/DDBJ databases">
        <title>Whole genome-based taxonomy of the Shewanellaceae.</title>
        <authorList>
            <person name="Martin-Rodriguez A.J."/>
        </authorList>
    </citation>
    <scope>NUCLEOTIDE SEQUENCE [LARGE SCALE GENOMIC DNA]</scope>
    <source>
        <strain evidence="8 9">DSM 24955</strain>
    </source>
</reference>
<dbReference type="Pfam" id="PF01554">
    <property type="entry name" value="MatE"/>
    <property type="match status" value="2"/>
</dbReference>
<gene>
    <name evidence="8" type="ORF">L2737_03975</name>
</gene>
<dbReference type="NCBIfam" id="TIGR00797">
    <property type="entry name" value="matE"/>
    <property type="match status" value="1"/>
</dbReference>
<evidence type="ECO:0000256" key="1">
    <source>
        <dbReference type="ARBA" id="ARBA00004429"/>
    </source>
</evidence>
<evidence type="ECO:0000313" key="9">
    <source>
        <dbReference type="Proteomes" id="UP001202134"/>
    </source>
</evidence>
<feature type="transmembrane region" description="Helical" evidence="7">
    <location>
        <begin position="275"/>
        <end position="295"/>
    </location>
</feature>
<feature type="transmembrane region" description="Helical" evidence="7">
    <location>
        <begin position="164"/>
        <end position="183"/>
    </location>
</feature>
<dbReference type="PIRSF" id="PIRSF006603">
    <property type="entry name" value="DinF"/>
    <property type="match status" value="1"/>
</dbReference>
<evidence type="ECO:0000256" key="2">
    <source>
        <dbReference type="ARBA" id="ARBA00022448"/>
    </source>
</evidence>
<keyword evidence="2" id="KW-0813">Transport</keyword>
<feature type="transmembrane region" description="Helical" evidence="7">
    <location>
        <begin position="380"/>
        <end position="399"/>
    </location>
</feature>
<evidence type="ECO:0000313" key="8">
    <source>
        <dbReference type="EMBL" id="MCL1044491.1"/>
    </source>
</evidence>
<keyword evidence="5 7" id="KW-1133">Transmembrane helix</keyword>
<accession>A0ABT0KKX7</accession>
<keyword evidence="4 7" id="KW-0812">Transmembrane</keyword>
<feature type="transmembrane region" description="Helical" evidence="7">
    <location>
        <begin position="12"/>
        <end position="32"/>
    </location>
</feature>
<proteinExistence type="predicted"/>
<feature type="transmembrane region" description="Helical" evidence="7">
    <location>
        <begin position="52"/>
        <end position="75"/>
    </location>
</feature>
<evidence type="ECO:0000256" key="6">
    <source>
        <dbReference type="ARBA" id="ARBA00023136"/>
    </source>
</evidence>
<dbReference type="InterPro" id="IPR052031">
    <property type="entry name" value="Membrane_Transporter-Flippase"/>
</dbReference>
<dbReference type="InterPro" id="IPR002528">
    <property type="entry name" value="MATE_fam"/>
</dbReference>
<feature type="transmembrane region" description="Helical" evidence="7">
    <location>
        <begin position="307"/>
        <end position="330"/>
    </location>
</feature>
<evidence type="ECO:0000256" key="7">
    <source>
        <dbReference type="SAM" id="Phobius"/>
    </source>
</evidence>
<feature type="transmembrane region" description="Helical" evidence="7">
    <location>
        <begin position="243"/>
        <end position="269"/>
    </location>
</feature>